<dbReference type="Pfam" id="PF00155">
    <property type="entry name" value="Aminotran_1_2"/>
    <property type="match status" value="1"/>
</dbReference>
<evidence type="ECO:0000313" key="7">
    <source>
        <dbReference type="EMBL" id="MBL3690267.1"/>
    </source>
</evidence>
<keyword evidence="4" id="KW-0456">Lyase</keyword>
<dbReference type="SUPFAM" id="SSF53383">
    <property type="entry name" value="PLP-dependent transferases"/>
    <property type="match status" value="1"/>
</dbReference>
<dbReference type="RefSeq" id="WP_202382376.1">
    <property type="nucleotide sequence ID" value="NZ_BAAAMA010000001.1"/>
</dbReference>
<evidence type="ECO:0000256" key="5">
    <source>
        <dbReference type="ARBA" id="ARBA00037974"/>
    </source>
</evidence>
<protein>
    <recommendedName>
        <fullName evidence="2">cysteine-S-conjugate beta-lyase</fullName>
        <ecNumber evidence="2">4.4.1.13</ecNumber>
    </recommendedName>
</protein>
<evidence type="ECO:0000313" key="8">
    <source>
        <dbReference type="Proteomes" id="UP001646141"/>
    </source>
</evidence>
<keyword evidence="8" id="KW-1185">Reference proteome</keyword>
<reference evidence="7 8" key="1">
    <citation type="submission" date="2018-09" db="EMBL/GenBank/DDBJ databases">
        <title>Comparative genomics of Leucobacter spp.</title>
        <authorList>
            <person name="Reis A.C."/>
            <person name="Kolvenbach B.A."/>
            <person name="Corvini P.F.X."/>
            <person name="Nunes O.C."/>
        </authorList>
    </citation>
    <scope>NUCLEOTIDE SEQUENCE [LARGE SCALE GENOMIC DNA]</scope>
    <source>
        <strain evidence="7 8">L-1</strain>
    </source>
</reference>
<dbReference type="InterPro" id="IPR015424">
    <property type="entry name" value="PyrdxlP-dep_Trfase"/>
</dbReference>
<accession>A0ABS1SQ17</accession>
<feature type="domain" description="Aminotransferase class I/classII large" evidence="6">
    <location>
        <begin position="124"/>
        <end position="417"/>
    </location>
</feature>
<comment type="similarity">
    <text evidence="5">Belongs to the class-II pyridoxal-phosphate-dependent aminotransferase family. MalY/PatB cystathionine beta-lyase subfamily.</text>
</comment>
<organism evidence="7 8">
    <name type="scientific">Leucobacter chromiireducens subsp. chromiireducens</name>
    <dbReference type="NCBI Taxonomy" id="660067"/>
    <lineage>
        <taxon>Bacteria</taxon>
        <taxon>Bacillati</taxon>
        <taxon>Actinomycetota</taxon>
        <taxon>Actinomycetes</taxon>
        <taxon>Micrococcales</taxon>
        <taxon>Microbacteriaceae</taxon>
        <taxon>Leucobacter</taxon>
    </lineage>
</organism>
<keyword evidence="7" id="KW-0032">Aminotransferase</keyword>
<dbReference type="Gene3D" id="3.40.640.10">
    <property type="entry name" value="Type I PLP-dependent aspartate aminotransferase-like (Major domain)"/>
    <property type="match status" value="1"/>
</dbReference>
<dbReference type="InterPro" id="IPR051798">
    <property type="entry name" value="Class-II_PLP-Dep_Aminotrans"/>
</dbReference>
<dbReference type="Gene3D" id="3.90.1150.10">
    <property type="entry name" value="Aspartate Aminotransferase, domain 1"/>
    <property type="match status" value="1"/>
</dbReference>
<name>A0ABS1SQ17_9MICO</name>
<dbReference type="CDD" id="cd00609">
    <property type="entry name" value="AAT_like"/>
    <property type="match status" value="1"/>
</dbReference>
<dbReference type="PANTHER" id="PTHR43525:SF2">
    <property type="entry name" value="CYSTATHIONINE BETA-LYASE-RELATED"/>
    <property type="match status" value="1"/>
</dbReference>
<dbReference type="PANTHER" id="PTHR43525">
    <property type="entry name" value="PROTEIN MALY"/>
    <property type="match status" value="1"/>
</dbReference>
<gene>
    <name evidence="7" type="ORF">D3226_09870</name>
</gene>
<evidence type="ECO:0000259" key="6">
    <source>
        <dbReference type="Pfam" id="PF00155"/>
    </source>
</evidence>
<evidence type="ECO:0000256" key="2">
    <source>
        <dbReference type="ARBA" id="ARBA00012224"/>
    </source>
</evidence>
<evidence type="ECO:0000256" key="4">
    <source>
        <dbReference type="ARBA" id="ARBA00023239"/>
    </source>
</evidence>
<dbReference type="EMBL" id="QYAD01000003">
    <property type="protein sequence ID" value="MBL3690267.1"/>
    <property type="molecule type" value="Genomic_DNA"/>
</dbReference>
<dbReference type="EC" id="4.4.1.13" evidence="2"/>
<evidence type="ECO:0000256" key="1">
    <source>
        <dbReference type="ARBA" id="ARBA00001933"/>
    </source>
</evidence>
<dbReference type="InterPro" id="IPR015421">
    <property type="entry name" value="PyrdxlP-dep_Trfase_major"/>
</dbReference>
<dbReference type="Proteomes" id="UP001646141">
    <property type="component" value="Unassembled WGS sequence"/>
</dbReference>
<proteinExistence type="inferred from homology"/>
<dbReference type="InterPro" id="IPR004839">
    <property type="entry name" value="Aminotransferase_I/II_large"/>
</dbReference>
<comment type="caution">
    <text evidence="7">The sequence shown here is derived from an EMBL/GenBank/DDBJ whole genome shotgun (WGS) entry which is preliminary data.</text>
</comment>
<dbReference type="InterPro" id="IPR015422">
    <property type="entry name" value="PyrdxlP-dep_Trfase_small"/>
</dbReference>
<evidence type="ECO:0000256" key="3">
    <source>
        <dbReference type="ARBA" id="ARBA00022898"/>
    </source>
</evidence>
<keyword evidence="3" id="KW-0663">Pyridoxal phosphate</keyword>
<dbReference type="GO" id="GO:0008483">
    <property type="term" value="F:transaminase activity"/>
    <property type="evidence" value="ECO:0007669"/>
    <property type="project" value="UniProtKB-KW"/>
</dbReference>
<comment type="cofactor">
    <cofactor evidence="1">
        <name>pyridoxal 5'-phosphate</name>
        <dbReference type="ChEBI" id="CHEBI:597326"/>
    </cofactor>
</comment>
<keyword evidence="7" id="KW-0808">Transferase</keyword>
<sequence>MTDADCFRSPSVDPSGVPFTELTPARLRTERTSIKWTRFPENVLPLFVAEMDFALAPEIREALIARVTASDTGYLDGPGPLAPAFADYAAHAWGWEIPLSRVFLATDVATGVVESLRVEGELRRRAAAAGGASPSGRIVVPTPVYPGFFEMLEELPYEIVEVPLVEHGAADAHARPAHESPELRLDLSAIEREFVAGADAFLLCNPHNPHGLVHREEELAELARLAAAHDVFVVSDEIHAPLTHSGEIFVPFAPLAAAAGALSVTATSASKGWNLAGAKCSVIVAADARAEEALQLLPPETVTRASILGLHAGVAAFTSGRDWLARTIAQVEANQALLAELVAEQLPGVRLTPGRAGYLAWLDFRETGIGADPYVRILGDARVALNNGAFFGAGGAGHVRLNLACAPDTIREAIARIATLFPTTEASA</sequence>